<organism evidence="3 4">
    <name type="scientific">Bradyrhizobium barranii subsp. barranii</name>
    <dbReference type="NCBI Taxonomy" id="2823807"/>
    <lineage>
        <taxon>Bacteria</taxon>
        <taxon>Pseudomonadati</taxon>
        <taxon>Pseudomonadota</taxon>
        <taxon>Alphaproteobacteria</taxon>
        <taxon>Hyphomicrobiales</taxon>
        <taxon>Nitrobacteraceae</taxon>
        <taxon>Bradyrhizobium</taxon>
        <taxon>Bradyrhizobium barranii</taxon>
    </lineage>
</organism>
<dbReference type="Proteomes" id="UP000564836">
    <property type="component" value="Chromosome"/>
</dbReference>
<comment type="similarity">
    <text evidence="1">Belongs to the short-chain fatty acyl-CoA assimilation regulator (ScfR) family.</text>
</comment>
<name>A0A9X9Z0S4_9BRAD</name>
<dbReference type="InterPro" id="IPR010982">
    <property type="entry name" value="Lambda_DNA-bd_dom_sf"/>
</dbReference>
<dbReference type="CDD" id="cd00093">
    <property type="entry name" value="HTH_XRE"/>
    <property type="match status" value="1"/>
</dbReference>
<dbReference type="Pfam" id="PF01381">
    <property type="entry name" value="HTH_3"/>
    <property type="match status" value="1"/>
</dbReference>
<evidence type="ECO:0000313" key="3">
    <source>
        <dbReference type="EMBL" id="UGX96779.1"/>
    </source>
</evidence>
<dbReference type="RefSeq" id="WP_207794559.1">
    <property type="nucleotide sequence ID" value="NZ_CP088280.1"/>
</dbReference>
<reference evidence="3 4" key="2">
    <citation type="journal article" date="2022" name="Int. J. Syst. Evol. Microbiol.">
        <title>Strains of Bradyrhizobium barranii sp. nov. associated with legumes native to Canada are symbionts of soybeans and belong to different subspecies (subsp. barranii subsp. nov. and subsp. apii subsp. nov.) and symbiovars (sv. glycinearum and sv. septentrionale).</title>
        <authorList>
            <person name="Bromfield E.S.P."/>
            <person name="Cloutier S."/>
            <person name="Wasai-Hara S."/>
            <person name="Minamisawa K."/>
        </authorList>
    </citation>
    <scope>NUCLEOTIDE SEQUENCE [LARGE SCALE GENOMIC DNA]</scope>
    <source>
        <strain evidence="3 4">323S2</strain>
    </source>
</reference>
<reference evidence="3 4" key="1">
    <citation type="journal article" date="2017" name="Syst. Appl. Microbiol.">
        <title>Soybeans inoculated with root zone soils of Canadian native legumes harbour diverse and novel Bradyrhizobium spp. that possess agricultural potential.</title>
        <authorList>
            <person name="Bromfield E.S.P."/>
            <person name="Cloutier S."/>
            <person name="Tambong J.T."/>
            <person name="Tran Thi T.V."/>
        </authorList>
    </citation>
    <scope>NUCLEOTIDE SEQUENCE [LARGE SCALE GENOMIC DNA]</scope>
    <source>
        <strain evidence="3 4">323S2</strain>
    </source>
</reference>
<accession>A0A9X9Z0S4</accession>
<evidence type="ECO:0000313" key="4">
    <source>
        <dbReference type="Proteomes" id="UP000564836"/>
    </source>
</evidence>
<dbReference type="Gene3D" id="1.10.260.40">
    <property type="entry name" value="lambda repressor-like DNA-binding domains"/>
    <property type="match status" value="1"/>
</dbReference>
<protein>
    <submittedName>
        <fullName evidence="3">ImmA/IrrE family metallo-endopeptidase</fullName>
    </submittedName>
</protein>
<dbReference type="InterPro" id="IPR001387">
    <property type="entry name" value="Cro/C1-type_HTH"/>
</dbReference>
<gene>
    <name evidence="3" type="ORF">G6321_00017220</name>
</gene>
<dbReference type="EMBL" id="CP088280">
    <property type="protein sequence ID" value="UGX96779.1"/>
    <property type="molecule type" value="Genomic_DNA"/>
</dbReference>
<feature type="domain" description="HTH cro/C1-type" evidence="2">
    <location>
        <begin position="2"/>
        <end position="51"/>
    </location>
</feature>
<evidence type="ECO:0000259" key="2">
    <source>
        <dbReference type="PROSITE" id="PS50943"/>
    </source>
</evidence>
<sequence length="362" mass="40365">MKERGWSNRLLSVVLGIDENGVSRIVTGKRAIDAELAVTLEEIFSVPAERFLEIQQSYDLAKARISVRPDPARAMRAHLIGGLPVAEMAKRGWLRIKDVRDPALQAELMRFFGVNRIEDIEILPHSAKKTEVNTPATPAQLAWLYRVKQIATNMLVARYAPYAATQAVTKLTALLTAPEEARKVPRILAEHGIRFLVVESLPSAKIDGVCFWLNDTSPVIALSMRFDRIDNFWFVLRHELEHVARGHGISKIMLDAELEGENAGTGSHINEEERVANAAAAEFCVPRKMMDAFVARKAPIFSEKDILAFSKMISVHPGLIAGQLRYRTGRYDRFVNHLSKIRSIVTPNAITDGWGDVAPLGN</sequence>
<dbReference type="PROSITE" id="PS50943">
    <property type="entry name" value="HTH_CROC1"/>
    <property type="match status" value="1"/>
</dbReference>
<dbReference type="InterPro" id="IPR010359">
    <property type="entry name" value="IrrE_HExxH"/>
</dbReference>
<dbReference type="GO" id="GO:0003677">
    <property type="term" value="F:DNA binding"/>
    <property type="evidence" value="ECO:0007669"/>
    <property type="project" value="InterPro"/>
</dbReference>
<proteinExistence type="inferred from homology"/>
<dbReference type="AlphaFoldDB" id="A0A9X9Z0S4"/>
<dbReference type="SUPFAM" id="SSF47413">
    <property type="entry name" value="lambda repressor-like DNA-binding domains"/>
    <property type="match status" value="1"/>
</dbReference>
<evidence type="ECO:0000256" key="1">
    <source>
        <dbReference type="ARBA" id="ARBA00007227"/>
    </source>
</evidence>
<dbReference type="Pfam" id="PF06114">
    <property type="entry name" value="Peptidase_M78"/>
    <property type="match status" value="1"/>
</dbReference>